<feature type="non-terminal residue" evidence="1">
    <location>
        <position position="1"/>
    </location>
</feature>
<dbReference type="AlphaFoldDB" id="A0A0X3NI45"/>
<name>A0A0X3NI45_SCHSO</name>
<reference evidence="1" key="1">
    <citation type="submission" date="2016-01" db="EMBL/GenBank/DDBJ databases">
        <title>Reference transcriptome for the parasite Schistocephalus solidus: insights into the molecular evolution of parasitism.</title>
        <authorList>
            <person name="Hebert F.O."/>
            <person name="Grambauer S."/>
            <person name="Barber I."/>
            <person name="Landry C.R."/>
            <person name="Aubin-Horth N."/>
        </authorList>
    </citation>
    <scope>NUCLEOTIDE SEQUENCE</scope>
</reference>
<sequence length="185" mass="20701">WPMHVCTSDGETCTPARYFGEQDQNASFNGLQMCYRDCKNELATKQTSSVSANQKRQIGVCEFPHSRCAAFNETKGSFKIYRQCLNFCKFKTDAYAKEPEAYECVEVGTSCTPLVTNDPTPIGTNFMQWVKCLQVCDHLSGDTGAAPVKHSICDENKENCVDFENPGTTLAVFLSCYLDCQLHQK</sequence>
<gene>
    <name evidence="1" type="ORF">TR102457</name>
</gene>
<proteinExistence type="predicted"/>
<protein>
    <submittedName>
        <fullName evidence="1">Uncharacterized protein</fullName>
    </submittedName>
</protein>
<feature type="non-terminal residue" evidence="1">
    <location>
        <position position="185"/>
    </location>
</feature>
<evidence type="ECO:0000313" key="1">
    <source>
        <dbReference type="EMBL" id="JAP39629.1"/>
    </source>
</evidence>
<organism evidence="1">
    <name type="scientific">Schistocephalus solidus</name>
    <name type="common">Tapeworm</name>
    <dbReference type="NCBI Taxonomy" id="70667"/>
    <lineage>
        <taxon>Eukaryota</taxon>
        <taxon>Metazoa</taxon>
        <taxon>Spiralia</taxon>
        <taxon>Lophotrochozoa</taxon>
        <taxon>Platyhelminthes</taxon>
        <taxon>Cestoda</taxon>
        <taxon>Eucestoda</taxon>
        <taxon>Diphyllobothriidea</taxon>
        <taxon>Diphyllobothriidae</taxon>
        <taxon>Schistocephalus</taxon>
    </lineage>
</organism>
<accession>A0A0X3NI45</accession>
<dbReference type="EMBL" id="GEEE01023596">
    <property type="protein sequence ID" value="JAP39629.1"/>
    <property type="molecule type" value="Transcribed_RNA"/>
</dbReference>